<accession>A0A369JXJ0</accession>
<evidence type="ECO:0000256" key="1">
    <source>
        <dbReference type="SAM" id="SignalP"/>
    </source>
</evidence>
<name>A0A369JXJ0_HYPMA</name>
<comment type="caution">
    <text evidence="2">The sequence shown here is derived from an EMBL/GenBank/DDBJ whole genome shotgun (WGS) entry which is preliminary data.</text>
</comment>
<feature type="chain" id="PRO_5016722526" description="Cell wall protein RHD3" evidence="1">
    <location>
        <begin position="24"/>
        <end position="212"/>
    </location>
</feature>
<dbReference type="OrthoDB" id="2929351at2759"/>
<dbReference type="Proteomes" id="UP000076154">
    <property type="component" value="Unassembled WGS sequence"/>
</dbReference>
<dbReference type="EMBL" id="LUEZ02000044">
    <property type="protein sequence ID" value="RDB24363.1"/>
    <property type="molecule type" value="Genomic_DNA"/>
</dbReference>
<proteinExistence type="predicted"/>
<protein>
    <recommendedName>
        <fullName evidence="4">Cell wall protein RHD3</fullName>
    </recommendedName>
</protein>
<dbReference type="AlphaFoldDB" id="A0A369JXJ0"/>
<feature type="signal peptide" evidence="1">
    <location>
        <begin position="1"/>
        <end position="23"/>
    </location>
</feature>
<evidence type="ECO:0000313" key="3">
    <source>
        <dbReference type="Proteomes" id="UP000076154"/>
    </source>
</evidence>
<organism evidence="2 3">
    <name type="scientific">Hypsizygus marmoreus</name>
    <name type="common">White beech mushroom</name>
    <name type="synonym">Agaricus marmoreus</name>
    <dbReference type="NCBI Taxonomy" id="39966"/>
    <lineage>
        <taxon>Eukaryota</taxon>
        <taxon>Fungi</taxon>
        <taxon>Dikarya</taxon>
        <taxon>Basidiomycota</taxon>
        <taxon>Agaricomycotina</taxon>
        <taxon>Agaricomycetes</taxon>
        <taxon>Agaricomycetidae</taxon>
        <taxon>Agaricales</taxon>
        <taxon>Tricholomatineae</taxon>
        <taxon>Lyophyllaceae</taxon>
        <taxon>Hypsizygus</taxon>
    </lineage>
</organism>
<dbReference type="InParanoid" id="A0A369JXJ0"/>
<sequence>MRLLMKFTSGCAVFALPLLSCRAATITLFAVQTASGDPIPSETFKPIGVGADGATTYSNEIVASVYWVQQRNGGGKTYTSDGSTITEEAPKTTFTSDPITFHGTLIADASHFVYNKAPDPTNSKDPIGNHVSCNFDGKGGGSCVKEYWFKSEPTATTTFTGSVVPYHTLVVEGNQSGSASETTQGNGAGPLSVTASWVGVITFGMTFGILLV</sequence>
<gene>
    <name evidence="2" type="ORF">Hypma_008397</name>
</gene>
<keyword evidence="3" id="KW-1185">Reference proteome</keyword>
<evidence type="ECO:0008006" key="4">
    <source>
        <dbReference type="Google" id="ProtNLM"/>
    </source>
</evidence>
<reference evidence="2" key="1">
    <citation type="submission" date="2018-04" db="EMBL/GenBank/DDBJ databases">
        <title>Whole genome sequencing of Hypsizygus marmoreus.</title>
        <authorList>
            <person name="Choi I.-G."/>
            <person name="Min B."/>
            <person name="Kim J.-G."/>
            <person name="Kim S."/>
            <person name="Oh Y.-L."/>
            <person name="Kong W.-S."/>
            <person name="Park H."/>
            <person name="Jeong J."/>
            <person name="Song E.-S."/>
        </authorList>
    </citation>
    <scope>NUCLEOTIDE SEQUENCE [LARGE SCALE GENOMIC DNA]</scope>
    <source>
        <strain evidence="2">51987-8</strain>
    </source>
</reference>
<evidence type="ECO:0000313" key="2">
    <source>
        <dbReference type="EMBL" id="RDB24363.1"/>
    </source>
</evidence>
<keyword evidence="1" id="KW-0732">Signal</keyword>